<reference evidence="7" key="1">
    <citation type="submission" date="2015-10" db="EMBL/GenBank/DDBJ databases">
        <title>EvidentialGene: Evidence-directed Construction of Complete mRNA Transcriptomes without Genomes.</title>
        <authorList>
            <person name="Gilbert D.G."/>
        </authorList>
    </citation>
    <scope>NUCLEOTIDE SEQUENCE</scope>
</reference>
<sequence length="567" mass="62147">MAACCNRFVDVVFLVFVSLTCCQATYLSFSYGVLEAKNGTTEGSFCVIYYPNITSYPSEKAEATYEPIIDLSLWDGCSETPPNSEDISDKFVITSNGNCSIVTKAETIKRFKGKGLLIVTAQVMHLPDNISYPVSIPVALIGQGSKDILVGLGSSIQIFIYSPIDGSHMDYSLLVIWSLAVLTVGIGAYWSGLVRYDLQKQSHLISQGHPGEVSEETKAILQEEVSLSVTPVLVGVFVLCMCGMLLLLYFFFSYLVYVIIGLFVLASTTAVYQCLEPIVRRIPVGAVKLPRCNIGFVRVHVEARQLVLFIGAVALAACWVVYRKEKFSWILQDILGFAFSVNMIRQVRLPSLKICTLLLVLLFFYDIFFVFITPLFTKNGQSVMVEVATGGGSGVSGGTGGNSGGSSSGGDEQLPMVIRVPHLGYDPLSVCWQRYSLLGFGDILVPGMLVGFCHGFDLATANRRKLYYISTLIAYGLGLMVTFVGLYLMAVAQPALLYLVPFTLIPVFLLGLCRRELSLLWNGDGQVVENTRLTDNSKLESARPELDLDKESLPERASSKDRTALMD</sequence>
<evidence type="ECO:0000256" key="3">
    <source>
        <dbReference type="ARBA" id="ARBA00022692"/>
    </source>
</evidence>
<dbReference type="AlphaFoldDB" id="A0A0N8ELJ6"/>
<dbReference type="InterPro" id="IPR006639">
    <property type="entry name" value="Preselin/SPP"/>
</dbReference>
<dbReference type="GO" id="GO:0030660">
    <property type="term" value="C:Golgi-associated vesicle membrane"/>
    <property type="evidence" value="ECO:0007669"/>
    <property type="project" value="TreeGrafter"/>
</dbReference>
<dbReference type="GO" id="GO:0033619">
    <property type="term" value="P:membrane protein proteolysis"/>
    <property type="evidence" value="ECO:0007669"/>
    <property type="project" value="TreeGrafter"/>
</dbReference>
<dbReference type="GO" id="GO:0098554">
    <property type="term" value="C:cytoplasmic side of endoplasmic reticulum membrane"/>
    <property type="evidence" value="ECO:0007669"/>
    <property type="project" value="TreeGrafter"/>
</dbReference>
<dbReference type="InterPro" id="IPR007369">
    <property type="entry name" value="Peptidase_A22B_SPP"/>
</dbReference>
<dbReference type="PANTHER" id="PTHR12174:SF103">
    <property type="entry name" value="INTRAMEMBRANE PROTEASE (IMPAS) FAMILY"/>
    <property type="match status" value="1"/>
</dbReference>
<evidence type="ECO:0000256" key="2">
    <source>
        <dbReference type="ARBA" id="ARBA00006859"/>
    </source>
</evidence>
<evidence type="ECO:0000256" key="1">
    <source>
        <dbReference type="ARBA" id="ARBA00004127"/>
    </source>
</evidence>
<evidence type="ECO:0000256" key="6">
    <source>
        <dbReference type="ARBA" id="ARBA00023136"/>
    </source>
</evidence>
<name>A0A0N8ELJ6_9CRUS</name>
<keyword evidence="4" id="KW-0378">Hydrolase</keyword>
<keyword evidence="6" id="KW-0472">Membrane</keyword>
<dbReference type="SMART" id="SM00730">
    <property type="entry name" value="PSN"/>
    <property type="match status" value="1"/>
</dbReference>
<dbReference type="GO" id="GO:0005765">
    <property type="term" value="C:lysosomal membrane"/>
    <property type="evidence" value="ECO:0007669"/>
    <property type="project" value="TreeGrafter"/>
</dbReference>
<dbReference type="Pfam" id="PF02225">
    <property type="entry name" value="PA"/>
    <property type="match status" value="1"/>
</dbReference>
<accession>A0A0N8ELJ6</accession>
<evidence type="ECO:0000313" key="7">
    <source>
        <dbReference type="EMBL" id="JAN79837.1"/>
    </source>
</evidence>
<dbReference type="OrthoDB" id="29661at2759"/>
<keyword evidence="5" id="KW-1133">Transmembrane helix</keyword>
<organism evidence="7">
    <name type="scientific">Daphnia magna</name>
    <dbReference type="NCBI Taxonomy" id="35525"/>
    <lineage>
        <taxon>Eukaryota</taxon>
        <taxon>Metazoa</taxon>
        <taxon>Ecdysozoa</taxon>
        <taxon>Arthropoda</taxon>
        <taxon>Crustacea</taxon>
        <taxon>Branchiopoda</taxon>
        <taxon>Diplostraca</taxon>
        <taxon>Cladocera</taxon>
        <taxon>Anomopoda</taxon>
        <taxon>Daphniidae</taxon>
        <taxon>Daphnia</taxon>
    </lineage>
</organism>
<evidence type="ECO:0000256" key="5">
    <source>
        <dbReference type="ARBA" id="ARBA00022989"/>
    </source>
</evidence>
<comment type="subcellular location">
    <subcellularLocation>
        <location evidence="1">Endomembrane system</location>
        <topology evidence="1">Multi-pass membrane protein</topology>
    </subcellularLocation>
</comment>
<dbReference type="InterPro" id="IPR003137">
    <property type="entry name" value="PA_domain"/>
</dbReference>
<comment type="similarity">
    <text evidence="2">Belongs to the peptidase A22B family.</text>
</comment>
<keyword evidence="3" id="KW-0812">Transmembrane</keyword>
<dbReference type="PANTHER" id="PTHR12174">
    <property type="entry name" value="SIGNAL PEPTIDE PEPTIDASE"/>
    <property type="match status" value="1"/>
</dbReference>
<evidence type="ECO:0000256" key="4">
    <source>
        <dbReference type="ARBA" id="ARBA00022801"/>
    </source>
</evidence>
<protein>
    <submittedName>
        <fullName evidence="7">Signal peptide peptidase 2B</fullName>
    </submittedName>
</protein>
<dbReference type="GO" id="GO:0098553">
    <property type="term" value="C:lumenal side of endoplasmic reticulum membrane"/>
    <property type="evidence" value="ECO:0007669"/>
    <property type="project" value="TreeGrafter"/>
</dbReference>
<dbReference type="EMBL" id="GDIQ01014900">
    <property type="protein sequence ID" value="JAN79837.1"/>
    <property type="molecule type" value="Transcribed_RNA"/>
</dbReference>
<proteinExistence type="inferred from homology"/>
<dbReference type="Pfam" id="PF04258">
    <property type="entry name" value="Peptidase_A22B"/>
    <property type="match status" value="1"/>
</dbReference>
<dbReference type="GO" id="GO:0042500">
    <property type="term" value="F:aspartic endopeptidase activity, intramembrane cleaving"/>
    <property type="evidence" value="ECO:0007669"/>
    <property type="project" value="InterPro"/>
</dbReference>